<evidence type="ECO:0008006" key="3">
    <source>
        <dbReference type="Google" id="ProtNLM"/>
    </source>
</evidence>
<sequence length="115" mass="11412">MNSSAKIAAEAGAVGLLVVDDEDLLLAGVLEEVLGGELALDHVGGGGAEVGVEAALELALAPVVTLAERGFVLAGETCASLAEAKTPCICWATPEFSGPTTPRTSLLPTSLVALA</sequence>
<evidence type="ECO:0000313" key="1">
    <source>
        <dbReference type="EMBL" id="GHI12068.1"/>
    </source>
</evidence>
<keyword evidence="2" id="KW-1185">Reference proteome</keyword>
<accession>A0ABQ3NH00</accession>
<comment type="caution">
    <text evidence="1">The sequence shown here is derived from an EMBL/GenBank/DDBJ whole genome shotgun (WGS) entry which is preliminary data.</text>
</comment>
<proteinExistence type="predicted"/>
<name>A0ABQ3NH00_STRVG</name>
<dbReference type="EMBL" id="BNDV01000003">
    <property type="protein sequence ID" value="GHI12068.1"/>
    <property type="molecule type" value="Genomic_DNA"/>
</dbReference>
<reference evidence="2" key="1">
    <citation type="submission" date="2020-09" db="EMBL/GenBank/DDBJ databases">
        <title>Whole genome shotgun sequence of Streptomyces cinnamonensis NBRC 15873.</title>
        <authorList>
            <person name="Komaki H."/>
            <person name="Tamura T."/>
        </authorList>
    </citation>
    <scope>NUCLEOTIDE SEQUENCE [LARGE SCALE GENOMIC DNA]</scope>
    <source>
        <strain evidence="2">NBRC 15873</strain>
    </source>
</reference>
<protein>
    <recommendedName>
        <fullName evidence="3">Response regulatory domain-containing protein</fullName>
    </recommendedName>
</protein>
<dbReference type="Proteomes" id="UP000660554">
    <property type="component" value="Unassembled WGS sequence"/>
</dbReference>
<evidence type="ECO:0000313" key="2">
    <source>
        <dbReference type="Proteomes" id="UP000660554"/>
    </source>
</evidence>
<gene>
    <name evidence="1" type="ORF">Scinn_15310</name>
</gene>
<organism evidence="1 2">
    <name type="scientific">Streptomyces virginiae</name>
    <name type="common">Streptomyces cinnamonensis</name>
    <dbReference type="NCBI Taxonomy" id="1961"/>
    <lineage>
        <taxon>Bacteria</taxon>
        <taxon>Bacillati</taxon>
        <taxon>Actinomycetota</taxon>
        <taxon>Actinomycetes</taxon>
        <taxon>Kitasatosporales</taxon>
        <taxon>Streptomycetaceae</taxon>
        <taxon>Streptomyces</taxon>
    </lineage>
</organism>